<accession>A0A8D8VIQ7</accession>
<sequence>MRVLELVCCCCCSCCCWWRVDMFWEAWVRSILVLLEVMVLVLRGRIAVGFTIPCTKQNKTKHNKTLDFFVIFVSDQFENRYPFTQHSYFKILGPELNSVIMLNQNLKIICICIFC</sequence>
<reference evidence="1" key="1">
    <citation type="submission" date="2021-05" db="EMBL/GenBank/DDBJ databases">
        <authorList>
            <person name="Alioto T."/>
            <person name="Alioto T."/>
            <person name="Gomez Garrido J."/>
        </authorList>
    </citation>
    <scope>NUCLEOTIDE SEQUENCE</scope>
</reference>
<dbReference type="AlphaFoldDB" id="A0A8D8VIQ7"/>
<dbReference type="EMBL" id="HBUF01363343">
    <property type="protein sequence ID" value="CAG6722156.1"/>
    <property type="molecule type" value="Transcribed_RNA"/>
</dbReference>
<proteinExistence type="predicted"/>
<evidence type="ECO:0000313" key="1">
    <source>
        <dbReference type="EMBL" id="CAG6722156.1"/>
    </source>
</evidence>
<protein>
    <submittedName>
        <fullName evidence="1">Uncharacterized protein</fullName>
    </submittedName>
</protein>
<organism evidence="1">
    <name type="scientific">Cacopsylla melanoneura</name>
    <dbReference type="NCBI Taxonomy" id="428564"/>
    <lineage>
        <taxon>Eukaryota</taxon>
        <taxon>Metazoa</taxon>
        <taxon>Ecdysozoa</taxon>
        <taxon>Arthropoda</taxon>
        <taxon>Hexapoda</taxon>
        <taxon>Insecta</taxon>
        <taxon>Pterygota</taxon>
        <taxon>Neoptera</taxon>
        <taxon>Paraneoptera</taxon>
        <taxon>Hemiptera</taxon>
        <taxon>Sternorrhyncha</taxon>
        <taxon>Psylloidea</taxon>
        <taxon>Psyllidae</taxon>
        <taxon>Psyllinae</taxon>
        <taxon>Cacopsylla</taxon>
    </lineage>
</organism>
<name>A0A8D8VIQ7_9HEMI</name>
<dbReference type="EMBL" id="HBUF01363342">
    <property type="protein sequence ID" value="CAG6722155.1"/>
    <property type="molecule type" value="Transcribed_RNA"/>
</dbReference>